<reference evidence="1" key="1">
    <citation type="submission" date="2018-05" db="EMBL/GenBank/DDBJ databases">
        <authorList>
            <person name="Lanie J.A."/>
            <person name="Ng W.-L."/>
            <person name="Kazmierczak K.M."/>
            <person name="Andrzejewski T.M."/>
            <person name="Davidsen T.M."/>
            <person name="Wayne K.J."/>
            <person name="Tettelin H."/>
            <person name="Glass J.I."/>
            <person name="Rusch D."/>
            <person name="Podicherti R."/>
            <person name="Tsui H.-C.T."/>
            <person name="Winkler M.E."/>
        </authorList>
    </citation>
    <scope>NUCLEOTIDE SEQUENCE</scope>
</reference>
<protein>
    <submittedName>
        <fullName evidence="1">Uncharacterized protein</fullName>
    </submittedName>
</protein>
<gene>
    <name evidence="1" type="ORF">METZ01_LOCUS179898</name>
</gene>
<name>A0A382CMH6_9ZZZZ</name>
<dbReference type="AlphaFoldDB" id="A0A382CMH6"/>
<evidence type="ECO:0000313" key="1">
    <source>
        <dbReference type="EMBL" id="SVB27044.1"/>
    </source>
</evidence>
<dbReference type="EMBL" id="UINC01035128">
    <property type="protein sequence ID" value="SVB27044.1"/>
    <property type="molecule type" value="Genomic_DNA"/>
</dbReference>
<proteinExistence type="predicted"/>
<organism evidence="1">
    <name type="scientific">marine metagenome</name>
    <dbReference type="NCBI Taxonomy" id="408172"/>
    <lineage>
        <taxon>unclassified sequences</taxon>
        <taxon>metagenomes</taxon>
        <taxon>ecological metagenomes</taxon>
    </lineage>
</organism>
<accession>A0A382CMH6</accession>
<sequence length="32" mass="3269">MLDTAPEPAPSSSIALGNGSLFNHVNLETDLG</sequence>